<dbReference type="PANTHER" id="PTHR35008">
    <property type="entry name" value="BLL4482 PROTEIN-RELATED"/>
    <property type="match status" value="1"/>
</dbReference>
<evidence type="ECO:0000259" key="6">
    <source>
        <dbReference type="PROSITE" id="PS51007"/>
    </source>
</evidence>
<gene>
    <name evidence="7" type="ORF">VVD49_16150</name>
</gene>
<name>A0ABU6K639_9RHOO</name>
<protein>
    <submittedName>
        <fullName evidence="7">Cytochrome c</fullName>
    </submittedName>
</protein>
<evidence type="ECO:0000256" key="2">
    <source>
        <dbReference type="ARBA" id="ARBA00022723"/>
    </source>
</evidence>
<feature type="signal peptide" evidence="5">
    <location>
        <begin position="1"/>
        <end position="25"/>
    </location>
</feature>
<feature type="domain" description="Cytochrome c" evidence="6">
    <location>
        <begin position="24"/>
        <end position="113"/>
    </location>
</feature>
<keyword evidence="5" id="KW-0732">Signal</keyword>
<evidence type="ECO:0000256" key="4">
    <source>
        <dbReference type="PROSITE-ProRule" id="PRU00433"/>
    </source>
</evidence>
<dbReference type="Pfam" id="PF00034">
    <property type="entry name" value="Cytochrom_C"/>
    <property type="match status" value="1"/>
</dbReference>
<dbReference type="PANTHER" id="PTHR35008:SF8">
    <property type="entry name" value="ALCOHOL DEHYDROGENASE CYTOCHROME C SUBUNIT"/>
    <property type="match status" value="1"/>
</dbReference>
<dbReference type="InterPro" id="IPR036909">
    <property type="entry name" value="Cyt_c-like_dom_sf"/>
</dbReference>
<dbReference type="Proteomes" id="UP001331561">
    <property type="component" value="Unassembled WGS sequence"/>
</dbReference>
<sequence>MKYLSTCIFIGAVIVLAAFAGAAMAADSGQAGFERVCAACHLPSGEGMPGVFPPVKNSDYFKKATPAQLIKLLDNGLSGPIVVNGQKYNSAMPPQGLSDEDAANVLNYVSAALNGGKPAFTAEQVKRLRAAK</sequence>
<keyword evidence="2 4" id="KW-0479">Metal-binding</keyword>
<reference evidence="7 8" key="1">
    <citation type="submission" date="2024-01" db="EMBL/GenBank/DDBJ databases">
        <title>Uliginosibacterium soil sp. nov.</title>
        <authorList>
            <person name="Lv Y."/>
        </authorList>
    </citation>
    <scope>NUCLEOTIDE SEQUENCE [LARGE SCALE GENOMIC DNA]</scope>
    <source>
        <strain evidence="7 8">H3</strain>
    </source>
</reference>
<evidence type="ECO:0000313" key="8">
    <source>
        <dbReference type="Proteomes" id="UP001331561"/>
    </source>
</evidence>
<keyword evidence="1 4" id="KW-0349">Heme</keyword>
<dbReference type="Gene3D" id="1.10.760.10">
    <property type="entry name" value="Cytochrome c-like domain"/>
    <property type="match status" value="1"/>
</dbReference>
<evidence type="ECO:0000256" key="5">
    <source>
        <dbReference type="SAM" id="SignalP"/>
    </source>
</evidence>
<dbReference type="InterPro" id="IPR051459">
    <property type="entry name" value="Cytochrome_c-type_DH"/>
</dbReference>
<dbReference type="RefSeq" id="WP_327600239.1">
    <property type="nucleotide sequence ID" value="NZ_JAYXHS010000003.1"/>
</dbReference>
<evidence type="ECO:0000256" key="1">
    <source>
        <dbReference type="ARBA" id="ARBA00022617"/>
    </source>
</evidence>
<evidence type="ECO:0000313" key="7">
    <source>
        <dbReference type="EMBL" id="MEC5387263.1"/>
    </source>
</evidence>
<feature type="chain" id="PRO_5046984460" evidence="5">
    <location>
        <begin position="26"/>
        <end position="132"/>
    </location>
</feature>
<dbReference type="InterPro" id="IPR009056">
    <property type="entry name" value="Cyt_c-like_dom"/>
</dbReference>
<evidence type="ECO:0000256" key="3">
    <source>
        <dbReference type="ARBA" id="ARBA00023004"/>
    </source>
</evidence>
<dbReference type="EMBL" id="JAYXHS010000003">
    <property type="protein sequence ID" value="MEC5387263.1"/>
    <property type="molecule type" value="Genomic_DNA"/>
</dbReference>
<dbReference type="PROSITE" id="PS51007">
    <property type="entry name" value="CYTC"/>
    <property type="match status" value="1"/>
</dbReference>
<organism evidence="7 8">
    <name type="scientific">Uliginosibacterium silvisoli</name>
    <dbReference type="NCBI Taxonomy" id="3114758"/>
    <lineage>
        <taxon>Bacteria</taxon>
        <taxon>Pseudomonadati</taxon>
        <taxon>Pseudomonadota</taxon>
        <taxon>Betaproteobacteria</taxon>
        <taxon>Rhodocyclales</taxon>
        <taxon>Zoogloeaceae</taxon>
        <taxon>Uliginosibacterium</taxon>
    </lineage>
</organism>
<accession>A0ABU6K639</accession>
<proteinExistence type="predicted"/>
<comment type="caution">
    <text evidence="7">The sequence shown here is derived from an EMBL/GenBank/DDBJ whole genome shotgun (WGS) entry which is preliminary data.</text>
</comment>
<keyword evidence="8" id="KW-1185">Reference proteome</keyword>
<dbReference type="SUPFAM" id="SSF46626">
    <property type="entry name" value="Cytochrome c"/>
    <property type="match status" value="1"/>
</dbReference>
<keyword evidence="3 4" id="KW-0408">Iron</keyword>